<dbReference type="Pfam" id="PF12833">
    <property type="entry name" value="HTH_18"/>
    <property type="match status" value="1"/>
</dbReference>
<dbReference type="SMART" id="SM00342">
    <property type="entry name" value="HTH_ARAC"/>
    <property type="match status" value="1"/>
</dbReference>
<dbReference type="GO" id="GO:0003700">
    <property type="term" value="F:DNA-binding transcription factor activity"/>
    <property type="evidence" value="ECO:0007669"/>
    <property type="project" value="InterPro"/>
</dbReference>
<evidence type="ECO:0000259" key="6">
    <source>
        <dbReference type="PROSITE" id="PS01124"/>
    </source>
</evidence>
<evidence type="ECO:0000256" key="3">
    <source>
        <dbReference type="ARBA" id="ARBA00023159"/>
    </source>
</evidence>
<dbReference type="SUPFAM" id="SSF46689">
    <property type="entry name" value="Homeodomain-like"/>
    <property type="match status" value="2"/>
</dbReference>
<dbReference type="Gene3D" id="1.10.10.60">
    <property type="entry name" value="Homeodomain-like"/>
    <property type="match status" value="1"/>
</dbReference>
<proteinExistence type="predicted"/>
<dbReference type="InterPro" id="IPR009057">
    <property type="entry name" value="Homeodomain-like_sf"/>
</dbReference>
<comment type="caution">
    <text evidence="7">The sequence shown here is derived from an EMBL/GenBank/DDBJ whole genome shotgun (WGS) entry which is preliminary data.</text>
</comment>
<keyword evidence="3" id="KW-0010">Activator</keyword>
<keyword evidence="2" id="KW-0238">DNA-binding</keyword>
<dbReference type="PROSITE" id="PS01124">
    <property type="entry name" value="HTH_ARAC_FAMILY_2"/>
    <property type="match status" value="1"/>
</dbReference>
<keyword evidence="4" id="KW-0804">Transcription</keyword>
<dbReference type="EMBL" id="DSIN01000011">
    <property type="protein sequence ID" value="HEF24807.1"/>
    <property type="molecule type" value="Genomic_DNA"/>
</dbReference>
<dbReference type="PANTHER" id="PTHR46796:SF6">
    <property type="entry name" value="ARAC SUBFAMILY"/>
    <property type="match status" value="1"/>
</dbReference>
<accession>A0A7C1X333</accession>
<sequence length="272" mass="29695">MTAMSPKKRPPHPLPSEPVRRVEAGPWMIELLPAARYETRYVATQAAIGFAFESQRGVHAIGSDRVQPFDAVPNGLAFVPAGCDVLSESPTGGEYLRLLRTDGLALTGNHAFNNRIDAQAIALAMRMRAGLLQASAADDWEGWALALADRIECRNTFEAPLPGTINGSRMRRLDEFIDAGIDEPLGVQAMAQMLGLSEGYFMRAFKNTTGKSPHSYLIDRRLAKARTLMREPAARLAEIALCCGFSSQAHMATAFRLRMGISPAKLRSQLSP</sequence>
<comment type="function">
    <text evidence="5">Regulatory protein of the TOL plasmid xyl operons. XylS activates the xylXYZLTEGFJQKIH operon required for the degradation of toluene, m-xylene and p-xylene.</text>
</comment>
<dbReference type="GO" id="GO:0043565">
    <property type="term" value="F:sequence-specific DNA binding"/>
    <property type="evidence" value="ECO:0007669"/>
    <property type="project" value="InterPro"/>
</dbReference>
<name>A0A7C1X333_9PSED</name>
<organism evidence="7">
    <name type="scientific">Pseudomonas graminis</name>
    <dbReference type="NCBI Taxonomy" id="158627"/>
    <lineage>
        <taxon>Bacteria</taxon>
        <taxon>Pseudomonadati</taxon>
        <taxon>Pseudomonadota</taxon>
        <taxon>Gammaproteobacteria</taxon>
        <taxon>Pseudomonadales</taxon>
        <taxon>Pseudomonadaceae</taxon>
        <taxon>Pseudomonas</taxon>
    </lineage>
</organism>
<dbReference type="AlphaFoldDB" id="A0A7C1X333"/>
<gene>
    <name evidence="7" type="ORF">ENP23_03435</name>
</gene>
<keyword evidence="1" id="KW-0805">Transcription regulation</keyword>
<reference evidence="7" key="1">
    <citation type="journal article" date="2020" name="mSystems">
        <title>Genome- and Community-Level Interaction Insights into Carbon Utilization and Element Cycling Functions of Hydrothermarchaeota in Hydrothermal Sediment.</title>
        <authorList>
            <person name="Zhou Z."/>
            <person name="Liu Y."/>
            <person name="Xu W."/>
            <person name="Pan J."/>
            <person name="Luo Z.H."/>
            <person name="Li M."/>
        </authorList>
    </citation>
    <scope>NUCLEOTIDE SEQUENCE [LARGE SCALE GENOMIC DNA]</scope>
    <source>
        <strain evidence="7">SpSt-200</strain>
    </source>
</reference>
<protein>
    <submittedName>
        <fullName evidence="7">AraC family transcriptional regulator</fullName>
    </submittedName>
</protein>
<evidence type="ECO:0000256" key="2">
    <source>
        <dbReference type="ARBA" id="ARBA00023125"/>
    </source>
</evidence>
<dbReference type="PANTHER" id="PTHR46796">
    <property type="entry name" value="HTH-TYPE TRANSCRIPTIONAL ACTIVATOR RHAS-RELATED"/>
    <property type="match status" value="1"/>
</dbReference>
<dbReference type="InterPro" id="IPR050204">
    <property type="entry name" value="AraC_XylS_family_regulators"/>
</dbReference>
<evidence type="ECO:0000313" key="7">
    <source>
        <dbReference type="EMBL" id="HEF24807.1"/>
    </source>
</evidence>
<evidence type="ECO:0000256" key="1">
    <source>
        <dbReference type="ARBA" id="ARBA00023015"/>
    </source>
</evidence>
<dbReference type="InterPro" id="IPR018060">
    <property type="entry name" value="HTH_AraC"/>
</dbReference>
<evidence type="ECO:0000256" key="5">
    <source>
        <dbReference type="ARBA" id="ARBA00037345"/>
    </source>
</evidence>
<evidence type="ECO:0000256" key="4">
    <source>
        <dbReference type="ARBA" id="ARBA00023163"/>
    </source>
</evidence>
<feature type="domain" description="HTH araC/xylS-type" evidence="6">
    <location>
        <begin position="171"/>
        <end position="269"/>
    </location>
</feature>